<dbReference type="GO" id="GO:0043565">
    <property type="term" value="F:sequence-specific DNA binding"/>
    <property type="evidence" value="ECO:0007669"/>
    <property type="project" value="InterPro"/>
</dbReference>
<dbReference type="PROSITE" id="PS01124">
    <property type="entry name" value="HTH_ARAC_FAMILY_2"/>
    <property type="match status" value="1"/>
</dbReference>
<evidence type="ECO:0000313" key="7">
    <source>
        <dbReference type="Proteomes" id="UP000543642"/>
    </source>
</evidence>
<keyword evidence="1" id="KW-0805">Transcription regulation</keyword>
<dbReference type="GO" id="GO:0003700">
    <property type="term" value="F:DNA-binding transcription factor activity"/>
    <property type="evidence" value="ECO:0007669"/>
    <property type="project" value="InterPro"/>
</dbReference>
<dbReference type="Proteomes" id="UP000543642">
    <property type="component" value="Unassembled WGS sequence"/>
</dbReference>
<feature type="domain" description="HTH araC/xylS-type" evidence="4">
    <location>
        <begin position="310"/>
        <end position="408"/>
    </location>
</feature>
<name>A0A0E3TJC3_9FIRM</name>
<dbReference type="PANTHER" id="PTHR43280">
    <property type="entry name" value="ARAC-FAMILY TRANSCRIPTIONAL REGULATOR"/>
    <property type="match status" value="1"/>
</dbReference>
<dbReference type="SMART" id="SM00342">
    <property type="entry name" value="HTH_ARAC"/>
    <property type="match status" value="1"/>
</dbReference>
<reference evidence="6 7" key="2">
    <citation type="submission" date="2020-08" db="EMBL/GenBank/DDBJ databases">
        <title>Genomic Encyclopedia of Type Strains, Phase IV (KMG-IV): sequencing the most valuable type-strain genomes for metagenomic binning, comparative biology and taxonomic classification.</title>
        <authorList>
            <person name="Goeker M."/>
        </authorList>
    </citation>
    <scope>NUCLEOTIDE SEQUENCE [LARGE SCALE GENOMIC DNA]</scope>
    <source>
        <strain evidence="6 7">DSM 106146</strain>
    </source>
</reference>
<sequence>MDRRLSGTGKIQDTCVDLWNDLYLTSGIAFAVADMDGAVLHTFPTTLQKMVVPQLFEFCAMEIKKHQVKNEVMMYFISDDCYCIICPLDVSLFFVSVPLSMQKSKAMPLNFIRHFVKPDHTGAFLNLIYSIHSVFQASRFANLIKFAYCSKPVGETLLCEHTVIGNRAPEHEPEKIQMEAGTPYEDSMELNNASLYVEQGIIEAIKDGDLFSCLQALNRRFPGSLGRMSDNPVQQQKYVFVILLYVFTHAAVQGGLKEEFALRLSDHYCRRLDALKSVKDIVALETTAAKDFCEQVRKIKEMPRYSREVSVCYNYILQHLYEPIRVQDLESVAHMNRKNLTIHFKKETGMTIPSLIMKKRLEEARYLLETSDISLSGLSSLLCFSSQSHFSKRFGEYYGMTPKQYRDSRKGA</sequence>
<protein>
    <submittedName>
        <fullName evidence="6">AraC-like DNA-binding protein</fullName>
    </submittedName>
    <submittedName>
        <fullName evidence="5">Dsg protein</fullName>
    </submittedName>
</protein>
<evidence type="ECO:0000256" key="2">
    <source>
        <dbReference type="ARBA" id="ARBA00023125"/>
    </source>
</evidence>
<dbReference type="PANTHER" id="PTHR43280:SF34">
    <property type="entry name" value="ARAC-FAMILY TRANSCRIPTIONAL REGULATOR"/>
    <property type="match status" value="1"/>
</dbReference>
<keyword evidence="2 6" id="KW-0238">DNA-binding</keyword>
<dbReference type="EMBL" id="KP137588">
    <property type="protein sequence ID" value="AKC35077.1"/>
    <property type="molecule type" value="Genomic_DNA"/>
</dbReference>
<dbReference type="RefSeq" id="WP_183770517.1">
    <property type="nucleotide sequence ID" value="NZ_JACHFW010000001.1"/>
</dbReference>
<dbReference type="EMBL" id="JACHFW010000001">
    <property type="protein sequence ID" value="MBB5263130.1"/>
    <property type="molecule type" value="Genomic_DNA"/>
</dbReference>
<dbReference type="Gene3D" id="1.10.10.60">
    <property type="entry name" value="Homeodomain-like"/>
    <property type="match status" value="2"/>
</dbReference>
<reference evidence="5" key="1">
    <citation type="journal article" date="2016" name="Environ. Microbiol.">
        <title>Identification and functional expression of genes encoding flavonoid O- and C-glycosidases in intestinal bacteria.</title>
        <authorList>
            <person name="Braune A."/>
            <person name="Engst W."/>
            <person name="Blaut M."/>
        </authorList>
    </citation>
    <scope>NUCLEOTIDE SEQUENCE</scope>
    <source>
        <strain evidence="5">CG19-1</strain>
    </source>
</reference>
<proteinExistence type="predicted"/>
<keyword evidence="7" id="KW-1185">Reference proteome</keyword>
<evidence type="ECO:0000313" key="6">
    <source>
        <dbReference type="EMBL" id="MBB5263130.1"/>
    </source>
</evidence>
<organism evidence="5">
    <name type="scientific">Catenibacillus scindens</name>
    <dbReference type="NCBI Taxonomy" id="673271"/>
    <lineage>
        <taxon>Bacteria</taxon>
        <taxon>Bacillati</taxon>
        <taxon>Bacillota</taxon>
        <taxon>Clostridia</taxon>
        <taxon>Lachnospirales</taxon>
        <taxon>Lachnospiraceae</taxon>
        <taxon>Catenibacillus</taxon>
    </lineage>
</organism>
<dbReference type="SUPFAM" id="SSF46689">
    <property type="entry name" value="Homeodomain-like"/>
    <property type="match status" value="1"/>
</dbReference>
<dbReference type="InterPro" id="IPR009057">
    <property type="entry name" value="Homeodomain-like_sf"/>
</dbReference>
<keyword evidence="3" id="KW-0804">Transcription</keyword>
<evidence type="ECO:0000313" key="5">
    <source>
        <dbReference type="EMBL" id="AKC35077.1"/>
    </source>
</evidence>
<evidence type="ECO:0000259" key="4">
    <source>
        <dbReference type="PROSITE" id="PS01124"/>
    </source>
</evidence>
<dbReference type="AlphaFoldDB" id="A0A0E3TJC3"/>
<gene>
    <name evidence="5" type="primary">dsg</name>
    <name evidence="6" type="ORF">HNP82_000224</name>
</gene>
<dbReference type="Pfam" id="PF12833">
    <property type="entry name" value="HTH_18"/>
    <property type="match status" value="1"/>
</dbReference>
<dbReference type="InterPro" id="IPR018060">
    <property type="entry name" value="HTH_AraC"/>
</dbReference>
<accession>A0A0E3TJC3</accession>
<evidence type="ECO:0000256" key="1">
    <source>
        <dbReference type="ARBA" id="ARBA00023015"/>
    </source>
</evidence>
<evidence type="ECO:0000256" key="3">
    <source>
        <dbReference type="ARBA" id="ARBA00023163"/>
    </source>
</evidence>